<dbReference type="OrthoDB" id="10256523at2759"/>
<evidence type="ECO:0000313" key="2">
    <source>
        <dbReference type="EMBL" id="KAJ8380423.1"/>
    </source>
</evidence>
<organism evidence="2 3">
    <name type="scientific">Synaphobranchus kaupii</name>
    <name type="common">Kaup's arrowtooth eel</name>
    <dbReference type="NCBI Taxonomy" id="118154"/>
    <lineage>
        <taxon>Eukaryota</taxon>
        <taxon>Metazoa</taxon>
        <taxon>Chordata</taxon>
        <taxon>Craniata</taxon>
        <taxon>Vertebrata</taxon>
        <taxon>Euteleostomi</taxon>
        <taxon>Actinopterygii</taxon>
        <taxon>Neopterygii</taxon>
        <taxon>Teleostei</taxon>
        <taxon>Anguilliformes</taxon>
        <taxon>Synaphobranchidae</taxon>
        <taxon>Synaphobranchus</taxon>
    </lineage>
</organism>
<comment type="caution">
    <text evidence="2">The sequence shown here is derived from an EMBL/GenBank/DDBJ whole genome shotgun (WGS) entry which is preliminary data.</text>
</comment>
<proteinExistence type="predicted"/>
<protein>
    <submittedName>
        <fullName evidence="2">Uncharacterized protein</fullName>
    </submittedName>
</protein>
<dbReference type="AlphaFoldDB" id="A0A9Q1GB68"/>
<keyword evidence="3" id="KW-1185">Reference proteome</keyword>
<evidence type="ECO:0000313" key="3">
    <source>
        <dbReference type="Proteomes" id="UP001152622"/>
    </source>
</evidence>
<evidence type="ECO:0000256" key="1">
    <source>
        <dbReference type="SAM" id="MobiDB-lite"/>
    </source>
</evidence>
<gene>
    <name evidence="2" type="ORF">SKAU_G00012010</name>
</gene>
<feature type="region of interest" description="Disordered" evidence="1">
    <location>
        <begin position="185"/>
        <end position="212"/>
    </location>
</feature>
<dbReference type="Proteomes" id="UP001152622">
    <property type="component" value="Chromosome 1"/>
</dbReference>
<feature type="non-terminal residue" evidence="2">
    <location>
        <position position="1"/>
    </location>
</feature>
<reference evidence="2" key="1">
    <citation type="journal article" date="2023" name="Science">
        <title>Genome structures resolve the early diversification of teleost fishes.</title>
        <authorList>
            <person name="Parey E."/>
            <person name="Louis A."/>
            <person name="Montfort J."/>
            <person name="Bouchez O."/>
            <person name="Roques C."/>
            <person name="Iampietro C."/>
            <person name="Lluch J."/>
            <person name="Castinel A."/>
            <person name="Donnadieu C."/>
            <person name="Desvignes T."/>
            <person name="Floi Bucao C."/>
            <person name="Jouanno E."/>
            <person name="Wen M."/>
            <person name="Mejri S."/>
            <person name="Dirks R."/>
            <person name="Jansen H."/>
            <person name="Henkel C."/>
            <person name="Chen W.J."/>
            <person name="Zahm M."/>
            <person name="Cabau C."/>
            <person name="Klopp C."/>
            <person name="Thompson A.W."/>
            <person name="Robinson-Rechavi M."/>
            <person name="Braasch I."/>
            <person name="Lecointre G."/>
            <person name="Bobe J."/>
            <person name="Postlethwait J.H."/>
            <person name="Berthelot C."/>
            <person name="Roest Crollius H."/>
            <person name="Guiguen Y."/>
        </authorList>
    </citation>
    <scope>NUCLEOTIDE SEQUENCE</scope>
    <source>
        <strain evidence="2">WJC10195</strain>
    </source>
</reference>
<sequence length="212" mass="23030">MRACAGGEQQVTQELSADGVLSLLPPFPRGAPQQRARRAAEALVRAANYSRLMALQQVEALEAELEFHRSLYKLQVRHTEGLMQAMRQAYRAFQDNVAQTLCLPLQDVLSCYDGLKSTASEASLRHFLTAFKNNSEQIQEAVEALDPSKNQGDEALSKYGRDFFSSVEELLKGLRGAEGQIRQRAVLPQSGVRGGARAPAGAEGAQGEGGGR</sequence>
<dbReference type="EMBL" id="JAINUF010000001">
    <property type="protein sequence ID" value="KAJ8380423.1"/>
    <property type="molecule type" value="Genomic_DNA"/>
</dbReference>
<name>A0A9Q1GB68_SYNKA</name>
<accession>A0A9Q1GB68</accession>